<organism evidence="1">
    <name type="scientific">Haemonchus placei</name>
    <name type="common">Barber's pole worm</name>
    <dbReference type="NCBI Taxonomy" id="6290"/>
    <lineage>
        <taxon>Eukaryota</taxon>
        <taxon>Metazoa</taxon>
        <taxon>Ecdysozoa</taxon>
        <taxon>Nematoda</taxon>
        <taxon>Chromadorea</taxon>
        <taxon>Rhabditida</taxon>
        <taxon>Rhabditina</taxon>
        <taxon>Rhabditomorpha</taxon>
        <taxon>Strongyloidea</taxon>
        <taxon>Trichostrongylidae</taxon>
        <taxon>Haemonchus</taxon>
    </lineage>
</organism>
<evidence type="ECO:0000313" key="1">
    <source>
        <dbReference type="WBParaSite" id="HPLM_0000037801-mRNA-1"/>
    </source>
</evidence>
<sequence>LNTVLELMQQLESVKIHLASSGLSLGGIVTSQLAPTNEFSEGVLMAALQSSQPHNIFVLDDAIAPACARCGRDRSRTDSRPGCPLCST</sequence>
<reference evidence="1" key="1">
    <citation type="submission" date="2017-02" db="UniProtKB">
        <authorList>
            <consortium name="WormBaseParasite"/>
        </authorList>
    </citation>
    <scope>IDENTIFICATION</scope>
</reference>
<protein>
    <submittedName>
        <fullName evidence="1">Transcriptional regulator</fullName>
    </submittedName>
</protein>
<proteinExistence type="predicted"/>
<dbReference type="AlphaFoldDB" id="A0A0N4VSW1"/>
<dbReference type="WBParaSite" id="HPLM_0000037801-mRNA-1">
    <property type="protein sequence ID" value="HPLM_0000037801-mRNA-1"/>
    <property type="gene ID" value="HPLM_0000037801"/>
</dbReference>
<accession>A0A0N4VSW1</accession>
<name>A0A0N4VSW1_HAEPC</name>